<evidence type="ECO:0000313" key="2">
    <source>
        <dbReference type="EMBL" id="KAG0556181.1"/>
    </source>
</evidence>
<feature type="region of interest" description="Disordered" evidence="1">
    <location>
        <begin position="305"/>
        <end position="336"/>
    </location>
</feature>
<dbReference type="Proteomes" id="UP000822688">
    <property type="component" value="Chromosome 11"/>
</dbReference>
<feature type="compositionally biased region" description="Acidic residues" evidence="1">
    <location>
        <begin position="310"/>
        <end position="336"/>
    </location>
</feature>
<feature type="region of interest" description="Disordered" evidence="1">
    <location>
        <begin position="225"/>
        <end position="246"/>
    </location>
</feature>
<accession>A0A8T0GAM0</accession>
<gene>
    <name evidence="2" type="ORF">KC19_11G032600</name>
</gene>
<organism evidence="2 3">
    <name type="scientific">Ceratodon purpureus</name>
    <name type="common">Fire moss</name>
    <name type="synonym">Dicranum purpureum</name>
    <dbReference type="NCBI Taxonomy" id="3225"/>
    <lineage>
        <taxon>Eukaryota</taxon>
        <taxon>Viridiplantae</taxon>
        <taxon>Streptophyta</taxon>
        <taxon>Embryophyta</taxon>
        <taxon>Bryophyta</taxon>
        <taxon>Bryophytina</taxon>
        <taxon>Bryopsida</taxon>
        <taxon>Dicranidae</taxon>
        <taxon>Pseudoditrichales</taxon>
        <taxon>Ditrichaceae</taxon>
        <taxon>Ceratodon</taxon>
    </lineage>
</organism>
<reference evidence="2 3" key="1">
    <citation type="submission" date="2020-06" db="EMBL/GenBank/DDBJ databases">
        <title>WGS assembly of Ceratodon purpureus strain R40.</title>
        <authorList>
            <person name="Carey S.B."/>
            <person name="Jenkins J."/>
            <person name="Shu S."/>
            <person name="Lovell J.T."/>
            <person name="Sreedasyam A."/>
            <person name="Maumus F."/>
            <person name="Tiley G.P."/>
            <person name="Fernandez-Pozo N."/>
            <person name="Barry K."/>
            <person name="Chen C."/>
            <person name="Wang M."/>
            <person name="Lipzen A."/>
            <person name="Daum C."/>
            <person name="Saski C.A."/>
            <person name="Payton A.C."/>
            <person name="Mcbreen J.C."/>
            <person name="Conrad R.E."/>
            <person name="Kollar L.M."/>
            <person name="Olsson S."/>
            <person name="Huttunen S."/>
            <person name="Landis J.B."/>
            <person name="Wickett N.J."/>
            <person name="Johnson M.G."/>
            <person name="Rensing S.A."/>
            <person name="Grimwood J."/>
            <person name="Schmutz J."/>
            <person name="Mcdaniel S.F."/>
        </authorList>
    </citation>
    <scope>NUCLEOTIDE SEQUENCE [LARGE SCALE GENOMIC DNA]</scope>
    <source>
        <strain evidence="2 3">R40</strain>
    </source>
</reference>
<dbReference type="EMBL" id="CM026432">
    <property type="protein sequence ID" value="KAG0556181.1"/>
    <property type="molecule type" value="Genomic_DNA"/>
</dbReference>
<proteinExistence type="predicted"/>
<name>A0A8T0GAM0_CERPU</name>
<feature type="compositionally biased region" description="Basic and acidic residues" evidence="1">
    <location>
        <begin position="229"/>
        <end position="246"/>
    </location>
</feature>
<dbReference type="AlphaFoldDB" id="A0A8T0GAM0"/>
<protein>
    <submittedName>
        <fullName evidence="2">Uncharacterized protein</fullName>
    </submittedName>
</protein>
<evidence type="ECO:0000313" key="3">
    <source>
        <dbReference type="Proteomes" id="UP000822688"/>
    </source>
</evidence>
<keyword evidence="3" id="KW-1185">Reference proteome</keyword>
<evidence type="ECO:0000256" key="1">
    <source>
        <dbReference type="SAM" id="MobiDB-lite"/>
    </source>
</evidence>
<comment type="caution">
    <text evidence="2">The sequence shown here is derived from an EMBL/GenBank/DDBJ whole genome shotgun (WGS) entry which is preliminary data.</text>
</comment>
<sequence>MDSPLPALHPIVLSHISSPPFEYSPKGLTFKGHLRGSVADLKQWLFPKRKSDPPPNKVKDWWVAQLRLYGFDVKASTKKEDVIDALKSALASGLDGPPWDLLELERKLKREFLLRNEEERQKEYLLLSEEERAEKYSERFLTEKFFNGVNNERLLALEVDPLGRSFGQVHMAAAMLGLYSVTACGPQRRVWTIIGKKKRHVIKRKVAIEEEGFDWESKKRAAKRRRRAAEREEVEQRRQKLEAGGEGSFKDVEGEWSIQCPMMDKECRKVHRSMSIFFDSPPTSSDGRSEKDYMFNYVYRRRDGYGSEDGGSDSEDDDELCYGSEDHDEGEEEDDSPILYANFKMGLYEGMLRSRVDDHPAQSSSFPVRNVEFNWRGIDMSGLISFSLDSNSNVGSFDFISKTRLKGVFNRWPFTGTKVSEAPDNTRDVWEDYSREAYERANVARCRR</sequence>